<accession>A0A392UL96</accession>
<keyword evidence="2" id="KW-1185">Reference proteome</keyword>
<evidence type="ECO:0000313" key="1">
    <source>
        <dbReference type="EMBL" id="MCI73150.1"/>
    </source>
</evidence>
<evidence type="ECO:0000313" key="2">
    <source>
        <dbReference type="Proteomes" id="UP000265520"/>
    </source>
</evidence>
<reference evidence="1 2" key="1">
    <citation type="journal article" date="2018" name="Front. Plant Sci.">
        <title>Red Clover (Trifolium pratense) and Zigzag Clover (T. medium) - A Picture of Genomic Similarities and Differences.</title>
        <authorList>
            <person name="Dluhosova J."/>
            <person name="Istvanek J."/>
            <person name="Nedelnik J."/>
            <person name="Repkova J."/>
        </authorList>
    </citation>
    <scope>NUCLEOTIDE SEQUENCE [LARGE SCALE GENOMIC DNA]</scope>
    <source>
        <strain evidence="2">cv. 10/8</strain>
        <tissue evidence="1">Leaf</tissue>
    </source>
</reference>
<comment type="caution">
    <text evidence="1">The sequence shown here is derived from an EMBL/GenBank/DDBJ whole genome shotgun (WGS) entry which is preliminary data.</text>
</comment>
<name>A0A392UL96_9FABA</name>
<dbReference type="Proteomes" id="UP000265520">
    <property type="component" value="Unassembled WGS sequence"/>
</dbReference>
<sequence>MDLFSQLGAIEMKLRLGVCYGDCSGRGCSPFE</sequence>
<protein>
    <submittedName>
        <fullName evidence="1">Uncharacterized protein</fullName>
    </submittedName>
</protein>
<organism evidence="1 2">
    <name type="scientific">Trifolium medium</name>
    <dbReference type="NCBI Taxonomy" id="97028"/>
    <lineage>
        <taxon>Eukaryota</taxon>
        <taxon>Viridiplantae</taxon>
        <taxon>Streptophyta</taxon>
        <taxon>Embryophyta</taxon>
        <taxon>Tracheophyta</taxon>
        <taxon>Spermatophyta</taxon>
        <taxon>Magnoliopsida</taxon>
        <taxon>eudicotyledons</taxon>
        <taxon>Gunneridae</taxon>
        <taxon>Pentapetalae</taxon>
        <taxon>rosids</taxon>
        <taxon>fabids</taxon>
        <taxon>Fabales</taxon>
        <taxon>Fabaceae</taxon>
        <taxon>Papilionoideae</taxon>
        <taxon>50 kb inversion clade</taxon>
        <taxon>NPAAA clade</taxon>
        <taxon>Hologalegina</taxon>
        <taxon>IRL clade</taxon>
        <taxon>Trifolieae</taxon>
        <taxon>Trifolium</taxon>
    </lineage>
</organism>
<proteinExistence type="predicted"/>
<dbReference type="AlphaFoldDB" id="A0A392UL96"/>
<dbReference type="EMBL" id="LXQA010832326">
    <property type="protein sequence ID" value="MCI73150.1"/>
    <property type="molecule type" value="Genomic_DNA"/>
</dbReference>
<feature type="non-terminal residue" evidence="1">
    <location>
        <position position="32"/>
    </location>
</feature>